<evidence type="ECO:0000313" key="3">
    <source>
        <dbReference type="EMBL" id="EFH88280.1"/>
    </source>
</evidence>
<keyword evidence="1" id="KW-1133">Transmembrane helix</keyword>
<dbReference type="InterPro" id="IPR003675">
    <property type="entry name" value="Rce1/LyrA-like_dom"/>
</dbReference>
<feature type="transmembrane region" description="Helical" evidence="1">
    <location>
        <begin position="141"/>
        <end position="164"/>
    </location>
</feature>
<organism evidence="3 4">
    <name type="scientific">Ktedonobacter racemifer DSM 44963</name>
    <dbReference type="NCBI Taxonomy" id="485913"/>
    <lineage>
        <taxon>Bacteria</taxon>
        <taxon>Bacillati</taxon>
        <taxon>Chloroflexota</taxon>
        <taxon>Ktedonobacteria</taxon>
        <taxon>Ktedonobacterales</taxon>
        <taxon>Ktedonobacteraceae</taxon>
        <taxon>Ktedonobacter</taxon>
    </lineage>
</organism>
<dbReference type="Proteomes" id="UP000004508">
    <property type="component" value="Unassembled WGS sequence"/>
</dbReference>
<comment type="caution">
    <text evidence="3">The sequence shown here is derived from an EMBL/GenBank/DDBJ whole genome shotgun (WGS) entry which is preliminary data.</text>
</comment>
<keyword evidence="1" id="KW-0812">Transmembrane</keyword>
<dbReference type="STRING" id="485913.Krac_9706"/>
<dbReference type="eggNOG" id="COG1266">
    <property type="taxonomic scope" value="Bacteria"/>
</dbReference>
<dbReference type="PANTHER" id="PTHR39430:SF1">
    <property type="entry name" value="PROTEASE"/>
    <property type="match status" value="1"/>
</dbReference>
<dbReference type="PANTHER" id="PTHR39430">
    <property type="entry name" value="MEMBRANE-ASSOCIATED PROTEASE-RELATED"/>
    <property type="match status" value="1"/>
</dbReference>
<proteinExistence type="predicted"/>
<dbReference type="RefSeq" id="WP_007904144.1">
    <property type="nucleotide sequence ID" value="NZ_ADVG01000001.1"/>
</dbReference>
<keyword evidence="4" id="KW-1185">Reference proteome</keyword>
<reference evidence="3 4" key="1">
    <citation type="journal article" date="2011" name="Stand. Genomic Sci.">
        <title>Non-contiguous finished genome sequence and contextual data of the filamentous soil bacterium Ktedonobacter racemifer type strain (SOSP1-21).</title>
        <authorList>
            <person name="Chang Y.J."/>
            <person name="Land M."/>
            <person name="Hauser L."/>
            <person name="Chertkov O."/>
            <person name="Del Rio T.G."/>
            <person name="Nolan M."/>
            <person name="Copeland A."/>
            <person name="Tice H."/>
            <person name="Cheng J.F."/>
            <person name="Lucas S."/>
            <person name="Han C."/>
            <person name="Goodwin L."/>
            <person name="Pitluck S."/>
            <person name="Ivanova N."/>
            <person name="Ovchinikova G."/>
            <person name="Pati A."/>
            <person name="Chen A."/>
            <person name="Palaniappan K."/>
            <person name="Mavromatis K."/>
            <person name="Liolios K."/>
            <person name="Brettin T."/>
            <person name="Fiebig A."/>
            <person name="Rohde M."/>
            <person name="Abt B."/>
            <person name="Goker M."/>
            <person name="Detter J.C."/>
            <person name="Woyke T."/>
            <person name="Bristow J."/>
            <person name="Eisen J.A."/>
            <person name="Markowitz V."/>
            <person name="Hugenholtz P."/>
            <person name="Kyrpides N.C."/>
            <person name="Klenk H.P."/>
            <person name="Lapidus A."/>
        </authorList>
    </citation>
    <scope>NUCLEOTIDE SEQUENCE [LARGE SCALE GENOMIC DNA]</scope>
    <source>
        <strain evidence="4">DSM 44963</strain>
    </source>
</reference>
<dbReference type="OrthoDB" id="324900at2"/>
<accession>D6TDD5</accession>
<protein>
    <submittedName>
        <fullName evidence="3">Abortive infection protein</fullName>
    </submittedName>
</protein>
<feature type="transmembrane region" description="Helical" evidence="1">
    <location>
        <begin position="210"/>
        <end position="229"/>
    </location>
</feature>
<keyword evidence="1" id="KW-0472">Membrane</keyword>
<dbReference type="GO" id="GO:0080120">
    <property type="term" value="P:CAAX-box protein maturation"/>
    <property type="evidence" value="ECO:0007669"/>
    <property type="project" value="UniProtKB-ARBA"/>
</dbReference>
<dbReference type="EMBL" id="ADVG01000001">
    <property type="protein sequence ID" value="EFH88280.1"/>
    <property type="molecule type" value="Genomic_DNA"/>
</dbReference>
<dbReference type="GO" id="GO:0004175">
    <property type="term" value="F:endopeptidase activity"/>
    <property type="evidence" value="ECO:0007669"/>
    <property type="project" value="UniProtKB-ARBA"/>
</dbReference>
<feature type="transmembrane region" description="Helical" evidence="1">
    <location>
        <begin position="185"/>
        <end position="204"/>
    </location>
</feature>
<feature type="domain" description="CAAX prenyl protease 2/Lysostaphin resistance protein A-like" evidence="2">
    <location>
        <begin position="154"/>
        <end position="246"/>
    </location>
</feature>
<dbReference type="InParanoid" id="D6TDD5"/>
<feature type="transmembrane region" description="Helical" evidence="1">
    <location>
        <begin position="115"/>
        <end position="135"/>
    </location>
</feature>
<dbReference type="Pfam" id="PF02517">
    <property type="entry name" value="Rce1-like"/>
    <property type="match status" value="1"/>
</dbReference>
<feature type="transmembrane region" description="Helical" evidence="1">
    <location>
        <begin position="76"/>
        <end position="95"/>
    </location>
</feature>
<sequence>MQTSCSNNNSVKIEKKATFYTWWLLASLLATLFTLLPAYSSIPLIYKLLRDLPAGEAIANLSHRPETIPAALGFTLYWLIASCSTFLMLWIWMCIVERRGLWPFRLPRRQALRTYLQGLLLGVVLMSVIVCILLSSGTATLQLTGLAGGGGVVALLFTLLGWMVQGPKEEIVYRGWLLSRLTTRYGRWFSIMLSSLVFALAHILNPHINLLALFNLTLFGVLCALCTLADGNIWRAAGLHTAWNWMQGHVFALPVSGVQYHGGNLFLFQNTYATLLNGGDFGPEGGLVVTLVLVLGISLTCLRQQALATPEFLAKRATQPL</sequence>
<name>D6TDD5_KTERA</name>
<gene>
    <name evidence="3" type="ORF">Krac_9706</name>
</gene>
<feature type="transmembrane region" description="Helical" evidence="1">
    <location>
        <begin position="20"/>
        <end position="42"/>
    </location>
</feature>
<evidence type="ECO:0000259" key="2">
    <source>
        <dbReference type="Pfam" id="PF02517"/>
    </source>
</evidence>
<dbReference type="AlphaFoldDB" id="D6TDD5"/>
<evidence type="ECO:0000256" key="1">
    <source>
        <dbReference type="SAM" id="Phobius"/>
    </source>
</evidence>
<evidence type="ECO:0000313" key="4">
    <source>
        <dbReference type="Proteomes" id="UP000004508"/>
    </source>
</evidence>